<evidence type="ECO:0000256" key="1">
    <source>
        <dbReference type="ARBA" id="ARBA00022670"/>
    </source>
</evidence>
<dbReference type="GO" id="GO:0046872">
    <property type="term" value="F:metal ion binding"/>
    <property type="evidence" value="ECO:0007669"/>
    <property type="project" value="UniProtKB-KW"/>
</dbReference>
<proteinExistence type="predicted"/>
<feature type="coiled-coil region" evidence="7">
    <location>
        <begin position="92"/>
        <end position="119"/>
    </location>
</feature>
<keyword evidence="7" id="KW-0175">Coiled coil</keyword>
<dbReference type="EMBL" id="WUAV01000002">
    <property type="protein sequence ID" value="KAF1764038.1"/>
    <property type="molecule type" value="Genomic_DNA"/>
</dbReference>
<dbReference type="PANTHER" id="PTHR10410">
    <property type="entry name" value="EUKARYOTIC TRANSLATION INITIATION FACTOR 3 -RELATED"/>
    <property type="match status" value="1"/>
</dbReference>
<keyword evidence="3" id="KW-0378">Hydrolase</keyword>
<sequence>MLKHGRAGVLMEVMGLMLGEFVDDYTVNVIDVFAMPQSGTALIHGLNRHYYSIPIAYRTHDLEQKMLLNLNKLSWMDAVSVENYTKCGEANKDHLKAMLKLAKNYKKALEDEKNMTDQELAIKNVGKMDPKRHIADEVSKMLNDNIVQSLAGMMATTSLQ</sequence>
<dbReference type="KEGG" id="crq:GCK72_003984"/>
<evidence type="ECO:0000259" key="8">
    <source>
        <dbReference type="Pfam" id="PF01398"/>
    </source>
</evidence>
<dbReference type="InterPro" id="IPR050242">
    <property type="entry name" value="JAMM_MPN+_peptidase_M67A"/>
</dbReference>
<dbReference type="CTD" id="78773764"/>
<dbReference type="GeneID" id="78773764"/>
<evidence type="ECO:0000256" key="6">
    <source>
        <dbReference type="ARBA" id="ARBA00023049"/>
    </source>
</evidence>
<feature type="domain" description="26S proteasome regulatory subunit RPN11 C-terminal" evidence="9">
    <location>
        <begin position="79"/>
        <end position="157"/>
    </location>
</feature>
<organism evidence="10 11">
    <name type="scientific">Caenorhabditis remanei</name>
    <name type="common">Caenorhabditis vulgaris</name>
    <dbReference type="NCBI Taxonomy" id="31234"/>
    <lineage>
        <taxon>Eukaryota</taxon>
        <taxon>Metazoa</taxon>
        <taxon>Ecdysozoa</taxon>
        <taxon>Nematoda</taxon>
        <taxon>Chromadorea</taxon>
        <taxon>Rhabditida</taxon>
        <taxon>Rhabditina</taxon>
        <taxon>Rhabditomorpha</taxon>
        <taxon>Rhabditoidea</taxon>
        <taxon>Rhabditidae</taxon>
        <taxon>Peloderinae</taxon>
        <taxon>Caenorhabditis</taxon>
    </lineage>
</organism>
<evidence type="ECO:0000256" key="7">
    <source>
        <dbReference type="SAM" id="Coils"/>
    </source>
</evidence>
<dbReference type="Pfam" id="PF01398">
    <property type="entry name" value="JAB"/>
    <property type="match status" value="1"/>
</dbReference>
<dbReference type="InterPro" id="IPR056263">
    <property type="entry name" value="RPN11_C"/>
</dbReference>
<evidence type="ECO:0000256" key="3">
    <source>
        <dbReference type="ARBA" id="ARBA00022801"/>
    </source>
</evidence>
<evidence type="ECO:0000259" key="9">
    <source>
        <dbReference type="Pfam" id="PF23594"/>
    </source>
</evidence>
<dbReference type="Gene3D" id="3.40.140.10">
    <property type="entry name" value="Cytidine Deaminase, domain 2"/>
    <property type="match status" value="1"/>
</dbReference>
<name>A0A6A5H8I5_CAERE</name>
<evidence type="ECO:0000256" key="5">
    <source>
        <dbReference type="ARBA" id="ARBA00022942"/>
    </source>
</evidence>
<evidence type="ECO:0000313" key="11">
    <source>
        <dbReference type="Proteomes" id="UP000483820"/>
    </source>
</evidence>
<dbReference type="InterPro" id="IPR000555">
    <property type="entry name" value="JAMM/MPN+_dom"/>
</dbReference>
<dbReference type="GO" id="GO:0008237">
    <property type="term" value="F:metallopeptidase activity"/>
    <property type="evidence" value="ECO:0007669"/>
    <property type="project" value="UniProtKB-KW"/>
</dbReference>
<dbReference type="GO" id="GO:0006508">
    <property type="term" value="P:proteolysis"/>
    <property type="evidence" value="ECO:0007669"/>
    <property type="project" value="UniProtKB-KW"/>
</dbReference>
<evidence type="ECO:0000256" key="2">
    <source>
        <dbReference type="ARBA" id="ARBA00022723"/>
    </source>
</evidence>
<feature type="domain" description="JAB1/MPN/MOV34 metalloenzyme" evidence="8">
    <location>
        <begin position="2"/>
        <end position="41"/>
    </location>
</feature>
<comment type="caution">
    <text evidence="10">The sequence shown here is derived from an EMBL/GenBank/DDBJ whole genome shotgun (WGS) entry which is preliminary data.</text>
</comment>
<accession>A0A6A5H8I5</accession>
<keyword evidence="6" id="KW-0482">Metalloprotease</keyword>
<dbReference type="GO" id="GO:0000502">
    <property type="term" value="C:proteasome complex"/>
    <property type="evidence" value="ECO:0007669"/>
    <property type="project" value="UniProtKB-KW"/>
</dbReference>
<dbReference type="Pfam" id="PF23594">
    <property type="entry name" value="RPN11_C"/>
    <property type="match status" value="1"/>
</dbReference>
<dbReference type="RefSeq" id="XP_053588577.1">
    <property type="nucleotide sequence ID" value="XM_053724383.1"/>
</dbReference>
<protein>
    <recommendedName>
        <fullName evidence="12">26S proteasome regulatory subunit RPN11</fullName>
    </recommendedName>
</protein>
<evidence type="ECO:0000313" key="10">
    <source>
        <dbReference type="EMBL" id="KAF1764038.1"/>
    </source>
</evidence>
<evidence type="ECO:0000256" key="4">
    <source>
        <dbReference type="ARBA" id="ARBA00022833"/>
    </source>
</evidence>
<keyword evidence="5" id="KW-0647">Proteasome</keyword>
<keyword evidence="1" id="KW-0645">Protease</keyword>
<keyword evidence="2" id="KW-0479">Metal-binding</keyword>
<keyword evidence="4" id="KW-0862">Zinc</keyword>
<gene>
    <name evidence="10" type="ORF">GCK72_003984</name>
</gene>
<reference evidence="10 11" key="1">
    <citation type="submission" date="2019-12" db="EMBL/GenBank/DDBJ databases">
        <title>Chromosome-level assembly of the Caenorhabditis remanei genome.</title>
        <authorList>
            <person name="Teterina A.A."/>
            <person name="Willis J.H."/>
            <person name="Phillips P.C."/>
        </authorList>
    </citation>
    <scope>NUCLEOTIDE SEQUENCE [LARGE SCALE GENOMIC DNA]</scope>
    <source>
        <strain evidence="10 11">PX506</strain>
        <tissue evidence="10">Whole organism</tissue>
    </source>
</reference>
<dbReference type="AlphaFoldDB" id="A0A6A5H8I5"/>
<evidence type="ECO:0008006" key="12">
    <source>
        <dbReference type="Google" id="ProtNLM"/>
    </source>
</evidence>
<dbReference type="Proteomes" id="UP000483820">
    <property type="component" value="Chromosome II"/>
</dbReference>